<evidence type="ECO:0000313" key="3">
    <source>
        <dbReference type="Proteomes" id="UP000887575"/>
    </source>
</evidence>
<organism evidence="3 4">
    <name type="scientific">Mesorhabditis belari</name>
    <dbReference type="NCBI Taxonomy" id="2138241"/>
    <lineage>
        <taxon>Eukaryota</taxon>
        <taxon>Metazoa</taxon>
        <taxon>Ecdysozoa</taxon>
        <taxon>Nematoda</taxon>
        <taxon>Chromadorea</taxon>
        <taxon>Rhabditida</taxon>
        <taxon>Rhabditina</taxon>
        <taxon>Rhabditomorpha</taxon>
        <taxon>Rhabditoidea</taxon>
        <taxon>Rhabditidae</taxon>
        <taxon>Mesorhabditinae</taxon>
        <taxon>Mesorhabditis</taxon>
    </lineage>
</organism>
<protein>
    <submittedName>
        <fullName evidence="4">C2H2-type domain-containing protein</fullName>
    </submittedName>
</protein>
<keyword evidence="3" id="KW-1185">Reference proteome</keyword>
<evidence type="ECO:0000313" key="4">
    <source>
        <dbReference type="WBParaSite" id="MBELARI_LOCUS21527"/>
    </source>
</evidence>
<dbReference type="AlphaFoldDB" id="A0AAF3F4M0"/>
<reference evidence="4" key="1">
    <citation type="submission" date="2024-02" db="UniProtKB">
        <authorList>
            <consortium name="WormBaseParasite"/>
        </authorList>
    </citation>
    <scope>IDENTIFICATION</scope>
</reference>
<evidence type="ECO:0000256" key="1">
    <source>
        <dbReference type="SAM" id="MobiDB-lite"/>
    </source>
</evidence>
<dbReference type="WBParaSite" id="MBELARI_LOCUS21527">
    <property type="protein sequence ID" value="MBELARI_LOCUS21527"/>
    <property type="gene ID" value="MBELARI_LOCUS21527"/>
</dbReference>
<dbReference type="Gene3D" id="3.30.160.60">
    <property type="entry name" value="Classic Zinc Finger"/>
    <property type="match status" value="1"/>
</dbReference>
<sequence length="515" mass="58279">MSVLIELTLVKSVNPDEVKELLIDFLKTSSHLFKSFNIRFLDVGGSDSFEDKLVNLTDASEDFGCTTCCLEDMEGPIVMNKHLVSGDPDGILFNGRTTNQESNSTFYMDCENHSNSIVKEETSTFVLKREPSMDVSSLQQFYTKTTSKRKSLLKELPFFTEQPELIQQNDVGTIKVTENCAMANTTNSDIRCDVSTNSKDEFTQPAELLEKSYAKELSLPEQPESFQQNDAIFEEAMETKEDLRLDNNNKDSSGPTGNLSYVRSTLEEFENDSEEANGTKEATLDKIENISNGAVEDSSFDRSSLEDYQNEPEEAENIEDLHDIEVDPPAQNARSLGDILSAAKRGDLTIDKRDEFEGFEADGIDDGLDDVEQELSGRVSKSKHAASRLHGITCSECTRTRNRFTSVEQIVTHLLGTHGKELSKPFRCAKCKFASSYRANVGQHLRNVHHLRDDNWKKKNCYKQEWHPATLRRIKELAEFYFPRCVERVERYLVQRVQFGLVDKKALAKEGIDIS</sequence>
<evidence type="ECO:0000259" key="2">
    <source>
        <dbReference type="SMART" id="SM00355"/>
    </source>
</evidence>
<dbReference type="Proteomes" id="UP000887575">
    <property type="component" value="Unassembled WGS sequence"/>
</dbReference>
<feature type="region of interest" description="Disordered" evidence="1">
    <location>
        <begin position="287"/>
        <end position="319"/>
    </location>
</feature>
<feature type="domain" description="C2H2-type" evidence="2">
    <location>
        <begin position="392"/>
        <end position="418"/>
    </location>
</feature>
<accession>A0AAF3F4M0</accession>
<feature type="domain" description="C2H2-type" evidence="2">
    <location>
        <begin position="426"/>
        <end position="449"/>
    </location>
</feature>
<feature type="compositionally biased region" description="Acidic residues" evidence="1">
    <location>
        <begin position="308"/>
        <end position="318"/>
    </location>
</feature>
<proteinExistence type="predicted"/>
<dbReference type="InterPro" id="IPR013087">
    <property type="entry name" value="Znf_C2H2_type"/>
</dbReference>
<name>A0AAF3F4M0_9BILA</name>
<dbReference type="SMART" id="SM00355">
    <property type="entry name" value="ZnF_C2H2"/>
    <property type="match status" value="2"/>
</dbReference>